<evidence type="ECO:0000256" key="2">
    <source>
        <dbReference type="ARBA" id="ARBA00005988"/>
    </source>
</evidence>
<evidence type="ECO:0000256" key="5">
    <source>
        <dbReference type="ARBA" id="ARBA00022833"/>
    </source>
</evidence>
<dbReference type="Pfam" id="PF00246">
    <property type="entry name" value="Peptidase_M14"/>
    <property type="match status" value="1"/>
</dbReference>
<protein>
    <recommendedName>
        <fullName evidence="9">Peptidase M14 domain-containing protein</fullName>
    </recommendedName>
</protein>
<evidence type="ECO:0000259" key="9">
    <source>
        <dbReference type="PROSITE" id="PS52035"/>
    </source>
</evidence>
<dbReference type="PANTHER" id="PTHR11705">
    <property type="entry name" value="PROTEASE FAMILY M14 CARBOXYPEPTIDASE A,B"/>
    <property type="match status" value="1"/>
</dbReference>
<dbReference type="PANTHER" id="PTHR11705:SF143">
    <property type="entry name" value="SLL0236 PROTEIN"/>
    <property type="match status" value="1"/>
</dbReference>
<evidence type="ECO:0000256" key="8">
    <source>
        <dbReference type="SAM" id="SignalP"/>
    </source>
</evidence>
<dbReference type="EMBL" id="DSUJ01000011">
    <property type="protein sequence ID" value="HFI92366.1"/>
    <property type="molecule type" value="Genomic_DNA"/>
</dbReference>
<evidence type="ECO:0000256" key="4">
    <source>
        <dbReference type="ARBA" id="ARBA00022801"/>
    </source>
</evidence>
<evidence type="ECO:0000256" key="3">
    <source>
        <dbReference type="ARBA" id="ARBA00022670"/>
    </source>
</evidence>
<keyword evidence="8" id="KW-0732">Signal</keyword>
<dbReference type="GO" id="GO:0004181">
    <property type="term" value="F:metallocarboxypeptidase activity"/>
    <property type="evidence" value="ECO:0007669"/>
    <property type="project" value="InterPro"/>
</dbReference>
<keyword evidence="3" id="KW-0645">Protease</keyword>
<dbReference type="SUPFAM" id="SSF53187">
    <property type="entry name" value="Zn-dependent exopeptidases"/>
    <property type="match status" value="1"/>
</dbReference>
<comment type="caution">
    <text evidence="10">The sequence shown here is derived from an EMBL/GenBank/DDBJ whole genome shotgun (WGS) entry which is preliminary data.</text>
</comment>
<dbReference type="GO" id="GO:0005615">
    <property type="term" value="C:extracellular space"/>
    <property type="evidence" value="ECO:0007669"/>
    <property type="project" value="TreeGrafter"/>
</dbReference>
<dbReference type="PROSITE" id="PS52035">
    <property type="entry name" value="PEPTIDASE_M14"/>
    <property type="match status" value="1"/>
</dbReference>
<accession>A0A7V2ZLV0</accession>
<keyword evidence="4" id="KW-0378">Hydrolase</keyword>
<proteinExistence type="inferred from homology"/>
<reference evidence="10" key="1">
    <citation type="journal article" date="2020" name="mSystems">
        <title>Genome- and Community-Level Interaction Insights into Carbon Utilization and Element Cycling Functions of Hydrothermarchaeota in Hydrothermal Sediment.</title>
        <authorList>
            <person name="Zhou Z."/>
            <person name="Liu Y."/>
            <person name="Xu W."/>
            <person name="Pan J."/>
            <person name="Luo Z.H."/>
            <person name="Li M."/>
        </authorList>
    </citation>
    <scope>NUCLEOTIDE SEQUENCE [LARGE SCALE GENOMIC DNA]</scope>
    <source>
        <strain evidence="10">SpSt-479</strain>
    </source>
</reference>
<evidence type="ECO:0000256" key="1">
    <source>
        <dbReference type="ARBA" id="ARBA00001947"/>
    </source>
</evidence>
<keyword evidence="6" id="KW-0482">Metalloprotease</keyword>
<name>A0A7V2ZLV0_9BACT</name>
<sequence length="499" mass="57894">MIRIYMKKIVVLLCTLLAIANAQHTPLEKSNFTKLTSHEELKQFITEVDQKSDLIKSEVLTKSVEGRELFVLYFSKGKFGADKNKIKVLIFAQQHGNEQSGKEASLLLINELLKPENQYLFNKIDFALIPQMNPDGSEKNQRRNGNGMDLNRNHLILTEPETIALHKLFDKYLFEVTMDVHEYWPFGDEWKKLGFRRNFDVTVGAVTNINISEKIKNLSYEKYLPFAFDFINKKGYSAFHYLPGGPVGVDYLRYSTFDINDGRQSLGIQNTFSFIQEGMNGENYSTDNLERRAKSQMTGMLALLKFSYENKKQIKNLVADERRKLIENKVDKKVAIQLDHFSDGTELNLNLLSYRSGKDTIVIVNDFRSVVKSIYDVQRPKGYLIPKQLTEIKDWMDRHNLKYSEANLINVKKVEQYFIDSIGTIDFERDTIINPYISIIEVTNKINFSDYYFLPVNQLKNNMIVIALEPKSILGLVTYKQYEHLIKVGEKYPILRFAN</sequence>
<feature type="domain" description="Peptidase M14" evidence="9">
    <location>
        <begin position="34"/>
        <end position="307"/>
    </location>
</feature>
<comment type="similarity">
    <text evidence="2 7">Belongs to the peptidase M14 family.</text>
</comment>
<dbReference type="Gene3D" id="3.40.630.10">
    <property type="entry name" value="Zn peptidases"/>
    <property type="match status" value="1"/>
</dbReference>
<gene>
    <name evidence="10" type="ORF">ENS31_12690</name>
</gene>
<feature type="chain" id="PRO_5031538668" description="Peptidase M14 domain-containing protein" evidence="8">
    <location>
        <begin position="23"/>
        <end position="499"/>
    </location>
</feature>
<evidence type="ECO:0000256" key="6">
    <source>
        <dbReference type="ARBA" id="ARBA00023049"/>
    </source>
</evidence>
<dbReference type="InterPro" id="IPR000834">
    <property type="entry name" value="Peptidase_M14"/>
</dbReference>
<dbReference type="GO" id="GO:0006508">
    <property type="term" value="P:proteolysis"/>
    <property type="evidence" value="ECO:0007669"/>
    <property type="project" value="UniProtKB-KW"/>
</dbReference>
<feature type="active site" description="Proton donor/acceptor" evidence="7">
    <location>
        <position position="277"/>
    </location>
</feature>
<keyword evidence="5" id="KW-0862">Zinc</keyword>
<organism evidence="10">
    <name type="scientific">Ignavibacterium album</name>
    <dbReference type="NCBI Taxonomy" id="591197"/>
    <lineage>
        <taxon>Bacteria</taxon>
        <taxon>Pseudomonadati</taxon>
        <taxon>Ignavibacteriota</taxon>
        <taxon>Ignavibacteria</taxon>
        <taxon>Ignavibacteriales</taxon>
        <taxon>Ignavibacteriaceae</taxon>
        <taxon>Ignavibacterium</taxon>
    </lineage>
</organism>
<feature type="signal peptide" evidence="8">
    <location>
        <begin position="1"/>
        <end position="22"/>
    </location>
</feature>
<evidence type="ECO:0000256" key="7">
    <source>
        <dbReference type="PROSITE-ProRule" id="PRU01379"/>
    </source>
</evidence>
<dbReference type="SMART" id="SM00631">
    <property type="entry name" value="Zn_pept"/>
    <property type="match status" value="1"/>
</dbReference>
<comment type="cofactor">
    <cofactor evidence="1">
        <name>Zn(2+)</name>
        <dbReference type="ChEBI" id="CHEBI:29105"/>
    </cofactor>
</comment>
<dbReference type="AlphaFoldDB" id="A0A7V2ZLV0"/>
<dbReference type="GO" id="GO:0008270">
    <property type="term" value="F:zinc ion binding"/>
    <property type="evidence" value="ECO:0007669"/>
    <property type="project" value="InterPro"/>
</dbReference>
<evidence type="ECO:0000313" key="10">
    <source>
        <dbReference type="EMBL" id="HFI92366.1"/>
    </source>
</evidence>